<dbReference type="Proteomes" id="UP000274271">
    <property type="component" value="Unassembled WGS sequence"/>
</dbReference>
<accession>A0A3P1CXT8</accession>
<keyword evidence="2" id="KW-0808">Transferase</keyword>
<reference evidence="2 3" key="1">
    <citation type="submission" date="2018-11" db="EMBL/GenBank/DDBJ databases">
        <authorList>
            <person name="Zhou Z."/>
            <person name="Wang G."/>
        </authorList>
    </citation>
    <scope>NUCLEOTIDE SEQUENCE [LARGE SCALE GENOMIC DNA]</scope>
    <source>
        <strain evidence="2 3">KCTC42998</strain>
    </source>
</reference>
<dbReference type="InterPro" id="IPR001296">
    <property type="entry name" value="Glyco_trans_1"/>
</dbReference>
<feature type="domain" description="Glycosyl transferase family 1" evidence="1">
    <location>
        <begin position="213"/>
        <end position="291"/>
    </location>
</feature>
<dbReference type="PANTHER" id="PTHR12526">
    <property type="entry name" value="GLYCOSYLTRANSFERASE"/>
    <property type="match status" value="1"/>
</dbReference>
<dbReference type="PANTHER" id="PTHR12526:SF627">
    <property type="entry name" value="D-RHAMNOSYLTRANSFERASE WBPZ"/>
    <property type="match status" value="1"/>
</dbReference>
<gene>
    <name evidence="2" type="ORF">EHT87_07630</name>
</gene>
<name>A0A3P1CXT8_9BACT</name>
<dbReference type="GO" id="GO:0016757">
    <property type="term" value="F:glycosyltransferase activity"/>
    <property type="evidence" value="ECO:0007669"/>
    <property type="project" value="InterPro"/>
</dbReference>
<comment type="caution">
    <text evidence="2">The sequence shown here is derived from an EMBL/GenBank/DDBJ whole genome shotgun (WGS) entry which is preliminary data.</text>
</comment>
<dbReference type="EMBL" id="RQJP01000001">
    <property type="protein sequence ID" value="RRB18135.1"/>
    <property type="molecule type" value="Genomic_DNA"/>
</dbReference>
<protein>
    <submittedName>
        <fullName evidence="2">Glycosyltransferase</fullName>
    </submittedName>
</protein>
<dbReference type="RefSeq" id="WP_124905426.1">
    <property type="nucleotide sequence ID" value="NZ_RQJP01000001.1"/>
</dbReference>
<dbReference type="Gene3D" id="3.40.50.2000">
    <property type="entry name" value="Glycogen Phosphorylase B"/>
    <property type="match status" value="1"/>
</dbReference>
<evidence type="ECO:0000313" key="2">
    <source>
        <dbReference type="EMBL" id="RRB18135.1"/>
    </source>
</evidence>
<dbReference type="SUPFAM" id="SSF53756">
    <property type="entry name" value="UDP-Glycosyltransferase/glycogen phosphorylase"/>
    <property type="match status" value="1"/>
</dbReference>
<dbReference type="OrthoDB" id="9794513at2"/>
<sequence length="324" mass="37058">MQKLTILIWHIHGAYLTAITQTEHNWYLPTKPGGPEGYVGRGVDSSLPDYVREIPAEDVRHLDLDLIIFQTPQNYQTDQFEILSPRQLRLPKIYLEHNAPEPHPTHSRHPVADDPEVALVHVTHYNRLMWDNGQTPTTVIEHSVAIDPTIRYSGQRPEGIVVINEMQRRGRMAGFDIFEDVRQHVPVTVVGMKSQDIGGLGEIHYRYLHRRVADYRFLFSPMRYSSLPLAVIEAMTIGMPIVALATTELPTVIENKVHGFVSCDPAELVEQMNWLIENPAEARRMGEKARQLALSRFGLERFVQDWNRLLNAVALRPAGSMLRR</sequence>
<dbReference type="CDD" id="cd03801">
    <property type="entry name" value="GT4_PimA-like"/>
    <property type="match status" value="1"/>
</dbReference>
<evidence type="ECO:0000259" key="1">
    <source>
        <dbReference type="Pfam" id="PF00534"/>
    </source>
</evidence>
<dbReference type="Pfam" id="PF00534">
    <property type="entry name" value="Glycos_transf_1"/>
    <property type="match status" value="1"/>
</dbReference>
<keyword evidence="3" id="KW-1185">Reference proteome</keyword>
<evidence type="ECO:0000313" key="3">
    <source>
        <dbReference type="Proteomes" id="UP000274271"/>
    </source>
</evidence>
<organism evidence="2 3">
    <name type="scientific">Larkinella knui</name>
    <dbReference type="NCBI Taxonomy" id="2025310"/>
    <lineage>
        <taxon>Bacteria</taxon>
        <taxon>Pseudomonadati</taxon>
        <taxon>Bacteroidota</taxon>
        <taxon>Cytophagia</taxon>
        <taxon>Cytophagales</taxon>
        <taxon>Spirosomataceae</taxon>
        <taxon>Larkinella</taxon>
    </lineage>
</organism>
<proteinExistence type="predicted"/>
<dbReference type="AlphaFoldDB" id="A0A3P1CXT8"/>